<keyword evidence="6" id="KW-1185">Reference proteome</keyword>
<keyword evidence="3" id="KW-0472">Membrane</keyword>
<evidence type="ECO:0000256" key="1">
    <source>
        <dbReference type="ARBA" id="ARBA00022729"/>
    </source>
</evidence>
<evidence type="ECO:0000256" key="2">
    <source>
        <dbReference type="SAM" id="MobiDB-lite"/>
    </source>
</evidence>
<proteinExistence type="predicted"/>
<dbReference type="EMBL" id="CAXAMM010003414">
    <property type="protein sequence ID" value="CAK8999823.1"/>
    <property type="molecule type" value="Genomic_DNA"/>
</dbReference>
<dbReference type="SUPFAM" id="SSF46565">
    <property type="entry name" value="Chaperone J-domain"/>
    <property type="match status" value="1"/>
</dbReference>
<feature type="domain" description="SbsA Ig-like" evidence="4">
    <location>
        <begin position="334"/>
        <end position="453"/>
    </location>
</feature>
<keyword evidence="1" id="KW-0732">Signal</keyword>
<evidence type="ECO:0000313" key="6">
    <source>
        <dbReference type="Proteomes" id="UP001642464"/>
    </source>
</evidence>
<keyword evidence="3" id="KW-1133">Transmembrane helix</keyword>
<evidence type="ECO:0000259" key="4">
    <source>
        <dbReference type="Pfam" id="PF13205"/>
    </source>
</evidence>
<feature type="compositionally biased region" description="Basic and acidic residues" evidence="2">
    <location>
        <begin position="580"/>
        <end position="604"/>
    </location>
</feature>
<feature type="transmembrane region" description="Helical" evidence="3">
    <location>
        <begin position="484"/>
        <end position="509"/>
    </location>
</feature>
<dbReference type="Proteomes" id="UP001642464">
    <property type="component" value="Unassembled WGS sequence"/>
</dbReference>
<dbReference type="Gene3D" id="1.10.287.110">
    <property type="entry name" value="DnaJ domain"/>
    <property type="match status" value="1"/>
</dbReference>
<dbReference type="Pfam" id="PF13205">
    <property type="entry name" value="Big_5"/>
    <property type="match status" value="1"/>
</dbReference>
<comment type="caution">
    <text evidence="5">The sequence shown here is derived from an EMBL/GenBank/DDBJ whole genome shotgun (WGS) entry which is preliminary data.</text>
</comment>
<feature type="region of interest" description="Disordered" evidence="2">
    <location>
        <begin position="520"/>
        <end position="659"/>
    </location>
</feature>
<reference evidence="5 6" key="1">
    <citation type="submission" date="2024-02" db="EMBL/GenBank/DDBJ databases">
        <authorList>
            <person name="Chen Y."/>
            <person name="Shah S."/>
            <person name="Dougan E. K."/>
            <person name="Thang M."/>
            <person name="Chan C."/>
        </authorList>
    </citation>
    <scope>NUCLEOTIDE SEQUENCE [LARGE SCALE GENOMIC DNA]</scope>
</reference>
<dbReference type="InterPro" id="IPR036869">
    <property type="entry name" value="J_dom_sf"/>
</dbReference>
<protein>
    <recommendedName>
        <fullName evidence="4">SbsA Ig-like domain-containing protein</fullName>
    </recommendedName>
</protein>
<evidence type="ECO:0000313" key="5">
    <source>
        <dbReference type="EMBL" id="CAK8999823.1"/>
    </source>
</evidence>
<organism evidence="5 6">
    <name type="scientific">Durusdinium trenchii</name>
    <dbReference type="NCBI Taxonomy" id="1381693"/>
    <lineage>
        <taxon>Eukaryota</taxon>
        <taxon>Sar</taxon>
        <taxon>Alveolata</taxon>
        <taxon>Dinophyceae</taxon>
        <taxon>Suessiales</taxon>
        <taxon>Symbiodiniaceae</taxon>
        <taxon>Durusdinium</taxon>
    </lineage>
</organism>
<dbReference type="InterPro" id="IPR032812">
    <property type="entry name" value="SbsA_Ig"/>
</dbReference>
<feature type="region of interest" description="Disordered" evidence="2">
    <location>
        <begin position="119"/>
        <end position="164"/>
    </location>
</feature>
<name>A0ABP0IB46_9DINO</name>
<feature type="compositionally biased region" description="Low complexity" evidence="2">
    <location>
        <begin position="119"/>
        <end position="160"/>
    </location>
</feature>
<gene>
    <name evidence="5" type="ORF">SCF082_LOCUS6227</name>
</gene>
<keyword evidence="3" id="KW-0812">Transmembrane</keyword>
<evidence type="ECO:0000256" key="3">
    <source>
        <dbReference type="SAM" id="Phobius"/>
    </source>
</evidence>
<feature type="compositionally biased region" description="Basic and acidic residues" evidence="2">
    <location>
        <begin position="522"/>
        <end position="534"/>
    </location>
</feature>
<accession>A0ABP0IB46</accession>
<sequence length="723" mass="78431">MRRIVLGGLIFSEEWAFGNGDQWWRLAVNSGDVSQWCFRNLELFLDRNCLVAVPSLVSQRITSPYEWRDETGSTAFAGFSSNCQGALCAPLEPWVAVRYADSVVVQCLKYEDCLAATTTTTTTTTTAPTTASPSTTAASPSTTMVTTSTSTVGGPTTTTSNPFGDLFDQLEGLRRLSSPGELVLHRSADSATWEQVGAWTQPPLGGSISMDTSSYTPTSQLSAIWQPTPDFCMRCWDGGISETSTITVTFDREIYFGEGHIVIRPGGQAALTEVARSSMWFRVVDRTLQVLPSQVGATLGLANSCLRIEIKDRAILNADGNAYQHVYETCIRDYIPPAFVSSDPGSGEANVDLRPKLRLSFDEVITLASDAVATLRAKSTSGTGSLPADVILDLNQAQVFQWDRLGVADAGYIDIYITQDLEPQTQYELLILNGVIQDSAGNAWEGGSIIFTTTCSVAGCVQPSTAAPPAPATEEPGQPQQPSLAIYFVIAGIVTILCAVGVVGFQLYVRRQALSKAQVHPFDGRKEPEVERSASEATSVPKDDINKGPSVAWTGDASGPLFGDSGPSAATASRPQAHWRSKEAEDVGSSRRPAEESFPRKPQTDDNVGLGGRRDPKPDKAPPFGPKVHKEPRGHRTHATPPPPKKEEPAAPAPLSQNPEVQIILMELNGQLEGTRKEDIASRKKTFKFSCLKWHPDKNADNLEVATEVFQWLQSQRDWYLKE</sequence>